<keyword evidence="3" id="KW-1185">Reference proteome</keyword>
<protein>
    <recommendedName>
        <fullName evidence="4">Secreted protein</fullName>
    </recommendedName>
</protein>
<sequence>MPAHVCVFICCVWYVCACRCGRLCVRVCMWCVCLYVLGAINAACWSCQSQSILLLQLGLLLPVPSQSSVWPPVLLLLITTSPSGRLQAKVRRWQTPQWGDLAVGFQRGCDQPGLFFWKALAAAWENWVEVVALPWGLV</sequence>
<dbReference type="Proteomes" id="UP000550707">
    <property type="component" value="Unassembled WGS sequence"/>
</dbReference>
<reference evidence="2 3" key="1">
    <citation type="journal article" date="2020" name="Nature">
        <title>Six reference-quality genomes reveal evolution of bat adaptations.</title>
        <authorList>
            <person name="Jebb D."/>
            <person name="Huang Z."/>
            <person name="Pippel M."/>
            <person name="Hughes G.M."/>
            <person name="Lavrichenko K."/>
            <person name="Devanna P."/>
            <person name="Winkler S."/>
            <person name="Jermiin L.S."/>
            <person name="Skirmuntt E.C."/>
            <person name="Katzourakis A."/>
            <person name="Burkitt-Gray L."/>
            <person name="Ray D.A."/>
            <person name="Sullivan K.A.M."/>
            <person name="Roscito J.G."/>
            <person name="Kirilenko B.M."/>
            <person name="Davalos L.M."/>
            <person name="Corthals A.P."/>
            <person name="Power M.L."/>
            <person name="Jones G."/>
            <person name="Ransome R.D."/>
            <person name="Dechmann D.K.N."/>
            <person name="Locatelli A.G."/>
            <person name="Puechmaille S.J."/>
            <person name="Fedrigo O."/>
            <person name="Jarvis E.D."/>
            <person name="Hiller M."/>
            <person name="Vernes S.C."/>
            <person name="Myers E.W."/>
            <person name="Teeling E.C."/>
        </authorList>
    </citation>
    <scope>NUCLEOTIDE SEQUENCE [LARGE SCALE GENOMIC DNA]</scope>
    <source>
        <strain evidence="2">MMolMol1</strain>
        <tissue evidence="2">Muscle</tissue>
    </source>
</reference>
<proteinExistence type="predicted"/>
<accession>A0A7J8BBJ7</accession>
<gene>
    <name evidence="2" type="ORF">HJG59_010467</name>
</gene>
<evidence type="ECO:0000256" key="1">
    <source>
        <dbReference type="SAM" id="SignalP"/>
    </source>
</evidence>
<name>A0A7J8BBJ7_MOLMO</name>
<dbReference type="InParanoid" id="A0A7J8BBJ7"/>
<dbReference type="EMBL" id="JACASF010000033">
    <property type="protein sequence ID" value="KAF6395826.1"/>
    <property type="molecule type" value="Genomic_DNA"/>
</dbReference>
<feature type="signal peptide" evidence="1">
    <location>
        <begin position="1"/>
        <end position="17"/>
    </location>
</feature>
<evidence type="ECO:0000313" key="2">
    <source>
        <dbReference type="EMBL" id="KAF6395826.1"/>
    </source>
</evidence>
<dbReference type="AlphaFoldDB" id="A0A7J8BBJ7"/>
<organism evidence="2 3">
    <name type="scientific">Molossus molossus</name>
    <name type="common">Pallas' mastiff bat</name>
    <name type="synonym">Vespertilio molossus</name>
    <dbReference type="NCBI Taxonomy" id="27622"/>
    <lineage>
        <taxon>Eukaryota</taxon>
        <taxon>Metazoa</taxon>
        <taxon>Chordata</taxon>
        <taxon>Craniata</taxon>
        <taxon>Vertebrata</taxon>
        <taxon>Euteleostomi</taxon>
        <taxon>Mammalia</taxon>
        <taxon>Eutheria</taxon>
        <taxon>Laurasiatheria</taxon>
        <taxon>Chiroptera</taxon>
        <taxon>Yangochiroptera</taxon>
        <taxon>Molossidae</taxon>
        <taxon>Molossus</taxon>
    </lineage>
</organism>
<evidence type="ECO:0008006" key="4">
    <source>
        <dbReference type="Google" id="ProtNLM"/>
    </source>
</evidence>
<keyword evidence="1" id="KW-0732">Signal</keyword>
<evidence type="ECO:0000313" key="3">
    <source>
        <dbReference type="Proteomes" id="UP000550707"/>
    </source>
</evidence>
<feature type="chain" id="PRO_5029829722" description="Secreted protein" evidence="1">
    <location>
        <begin position="18"/>
        <end position="138"/>
    </location>
</feature>
<comment type="caution">
    <text evidence="2">The sequence shown here is derived from an EMBL/GenBank/DDBJ whole genome shotgun (WGS) entry which is preliminary data.</text>
</comment>